<proteinExistence type="predicted"/>
<protein>
    <submittedName>
        <fullName evidence="1">Uncharacterized protein</fullName>
    </submittedName>
</protein>
<dbReference type="EMBL" id="CAXLJM020000048">
    <property type="protein sequence ID" value="CAL8112076.1"/>
    <property type="molecule type" value="Genomic_DNA"/>
</dbReference>
<keyword evidence="2" id="KW-1185">Reference proteome</keyword>
<comment type="caution">
    <text evidence="1">The sequence shown here is derived from an EMBL/GenBank/DDBJ whole genome shotgun (WGS) entry which is preliminary data.</text>
</comment>
<reference evidence="1 2" key="1">
    <citation type="submission" date="2024-08" db="EMBL/GenBank/DDBJ databases">
        <authorList>
            <person name="Cucini C."/>
            <person name="Frati F."/>
        </authorList>
    </citation>
    <scope>NUCLEOTIDE SEQUENCE [LARGE SCALE GENOMIC DNA]</scope>
</reference>
<dbReference type="Proteomes" id="UP001642540">
    <property type="component" value="Unassembled WGS sequence"/>
</dbReference>
<name>A0ABP1QZK6_9HEXA</name>
<evidence type="ECO:0000313" key="1">
    <source>
        <dbReference type="EMBL" id="CAL8112076.1"/>
    </source>
</evidence>
<sequence>METPNKHGSFIIGSETDQVATGLPICEIQPVQKTITDIRIDRANLDVSIEGECNTHIDPTDETYDGKLFPSDHFLSQQTPNNLMMSVNCNEAMDNEETDNDSSDLSEVDLENVEKADSELAHQMNYPEEFLRQFFKLIHEGGAFLFAGARLVTFSFLIRHPTEELLEL</sequence>
<accession>A0ABP1QZK6</accession>
<gene>
    <name evidence="1" type="ORF">ODALV1_LOCUS15474</name>
</gene>
<evidence type="ECO:0000313" key="2">
    <source>
        <dbReference type="Proteomes" id="UP001642540"/>
    </source>
</evidence>
<organism evidence="1 2">
    <name type="scientific">Orchesella dallaii</name>
    <dbReference type="NCBI Taxonomy" id="48710"/>
    <lineage>
        <taxon>Eukaryota</taxon>
        <taxon>Metazoa</taxon>
        <taxon>Ecdysozoa</taxon>
        <taxon>Arthropoda</taxon>
        <taxon>Hexapoda</taxon>
        <taxon>Collembola</taxon>
        <taxon>Entomobryomorpha</taxon>
        <taxon>Entomobryoidea</taxon>
        <taxon>Orchesellidae</taxon>
        <taxon>Orchesellinae</taxon>
        <taxon>Orchesella</taxon>
    </lineage>
</organism>